<evidence type="ECO:0000313" key="1">
    <source>
        <dbReference type="EMBL" id="SFJ23888.1"/>
    </source>
</evidence>
<dbReference type="Proteomes" id="UP000198635">
    <property type="component" value="Unassembled WGS sequence"/>
</dbReference>
<reference evidence="2" key="1">
    <citation type="submission" date="2016-10" db="EMBL/GenBank/DDBJ databases">
        <authorList>
            <person name="Varghese N."/>
            <person name="Submissions S."/>
        </authorList>
    </citation>
    <scope>NUCLEOTIDE SEQUENCE [LARGE SCALE GENOMIC DNA]</scope>
    <source>
        <strain evidence="2">DSM 5918</strain>
    </source>
</reference>
<name>A0A1I3PQQ6_9BACT</name>
<evidence type="ECO:0000313" key="2">
    <source>
        <dbReference type="Proteomes" id="UP000198635"/>
    </source>
</evidence>
<gene>
    <name evidence="1" type="ORF">SAMN04488082_10284</name>
</gene>
<accession>A0A1I3PQQ6</accession>
<organism evidence="1 2">
    <name type="scientific">Desulfomicrobium apsheronum</name>
    <dbReference type="NCBI Taxonomy" id="52560"/>
    <lineage>
        <taxon>Bacteria</taxon>
        <taxon>Pseudomonadati</taxon>
        <taxon>Thermodesulfobacteriota</taxon>
        <taxon>Desulfovibrionia</taxon>
        <taxon>Desulfovibrionales</taxon>
        <taxon>Desulfomicrobiaceae</taxon>
        <taxon>Desulfomicrobium</taxon>
    </lineage>
</organism>
<dbReference type="EMBL" id="FORX01000002">
    <property type="protein sequence ID" value="SFJ23888.1"/>
    <property type="molecule type" value="Genomic_DNA"/>
</dbReference>
<protein>
    <submittedName>
        <fullName evidence="1">Uncharacterized protein</fullName>
    </submittedName>
</protein>
<dbReference type="AlphaFoldDB" id="A0A1I3PQQ6"/>
<keyword evidence="2" id="KW-1185">Reference proteome</keyword>
<sequence>MGKESWKKIILKGAAVEEQRKKKRTRAWILHPAPCSRVGHGDWIRTASLGSKIGGSCPISPWHRCEHRCLQRACFRTPDTSCPHAIPEDRRPCLAEIRQRSSVERVKREVNYSCQDGTLMEMSRFARCGSESCNEDLLTGDLHSQSAWRHCFLEGSDSPGTSQIWVSIRFRPRVLAL</sequence>
<proteinExistence type="predicted"/>